<gene>
    <name evidence="3" type="ORF">ACFOZ4_13290</name>
</gene>
<dbReference type="Pfam" id="PF03033">
    <property type="entry name" value="Glyco_transf_28"/>
    <property type="match status" value="1"/>
</dbReference>
<dbReference type="SUPFAM" id="SSF53756">
    <property type="entry name" value="UDP-Glycosyltransferase/glycogen phosphorylase"/>
    <property type="match status" value="1"/>
</dbReference>
<dbReference type="Gene3D" id="3.40.50.2000">
    <property type="entry name" value="Glycogen Phosphorylase B"/>
    <property type="match status" value="2"/>
</dbReference>
<reference evidence="4" key="1">
    <citation type="journal article" date="2019" name="Int. J. Syst. Evol. Microbiol.">
        <title>The Global Catalogue of Microorganisms (GCM) 10K type strain sequencing project: providing services to taxonomists for standard genome sequencing and annotation.</title>
        <authorList>
            <consortium name="The Broad Institute Genomics Platform"/>
            <consortium name="The Broad Institute Genome Sequencing Center for Infectious Disease"/>
            <person name="Wu L."/>
            <person name="Ma J."/>
        </authorList>
    </citation>
    <scope>NUCLEOTIDE SEQUENCE [LARGE SCALE GENOMIC DNA]</scope>
    <source>
        <strain evidence="4">CGMCC 4.7289</strain>
    </source>
</reference>
<dbReference type="PANTHER" id="PTHR48050">
    <property type="entry name" value="STEROL 3-BETA-GLUCOSYLTRANSFERASE"/>
    <property type="match status" value="1"/>
</dbReference>
<protein>
    <submittedName>
        <fullName evidence="3">Glycosyltransferase</fullName>
    </submittedName>
</protein>
<dbReference type="Proteomes" id="UP001595816">
    <property type="component" value="Unassembled WGS sequence"/>
</dbReference>
<accession>A0ABV8LP52</accession>
<dbReference type="CDD" id="cd03784">
    <property type="entry name" value="GT1_Gtf-like"/>
    <property type="match status" value="1"/>
</dbReference>
<feature type="domain" description="Glycosyltransferase family 28 N-terminal" evidence="1">
    <location>
        <begin position="3"/>
        <end position="61"/>
    </location>
</feature>
<dbReference type="InterPro" id="IPR004276">
    <property type="entry name" value="GlycoTrans_28_N"/>
</dbReference>
<organism evidence="3 4">
    <name type="scientific">Hamadaea flava</name>
    <dbReference type="NCBI Taxonomy" id="1742688"/>
    <lineage>
        <taxon>Bacteria</taxon>
        <taxon>Bacillati</taxon>
        <taxon>Actinomycetota</taxon>
        <taxon>Actinomycetes</taxon>
        <taxon>Micromonosporales</taxon>
        <taxon>Micromonosporaceae</taxon>
        <taxon>Hamadaea</taxon>
    </lineage>
</organism>
<dbReference type="PANTHER" id="PTHR48050:SF13">
    <property type="entry name" value="STEROL 3-BETA-GLUCOSYLTRANSFERASE UGT80A2"/>
    <property type="match status" value="1"/>
</dbReference>
<dbReference type="Pfam" id="PF06722">
    <property type="entry name" value="EryCIII-like_C"/>
    <property type="match status" value="1"/>
</dbReference>
<keyword evidence="4" id="KW-1185">Reference proteome</keyword>
<evidence type="ECO:0000259" key="2">
    <source>
        <dbReference type="Pfam" id="PF06722"/>
    </source>
</evidence>
<feature type="domain" description="Erythromycin biosynthesis protein CIII-like C-terminal" evidence="2">
    <location>
        <begin position="294"/>
        <end position="376"/>
    </location>
</feature>
<dbReference type="InterPro" id="IPR010610">
    <property type="entry name" value="EryCIII-like_C"/>
</dbReference>
<dbReference type="EMBL" id="JBHSAY010000006">
    <property type="protein sequence ID" value="MFC4131579.1"/>
    <property type="molecule type" value="Genomic_DNA"/>
</dbReference>
<evidence type="ECO:0000313" key="4">
    <source>
        <dbReference type="Proteomes" id="UP001595816"/>
    </source>
</evidence>
<comment type="caution">
    <text evidence="3">The sequence shown here is derived from an EMBL/GenBank/DDBJ whole genome shotgun (WGS) entry which is preliminary data.</text>
</comment>
<sequence length="401" mass="42636">MRVVLTTWGSRGDIEPLAGLAVRLKELGAEVRFCAAPDEEFVELLAREGIELIPLGPTVKSVVARERPPTADDAFRLAADLVAARFETLGQAAQGSDVMVATGLMPSGARSVADKLGLRYWLAAFHVYGLPSQHYKPGRRPGTPSTADENDLKALWRQDAEAVYRLYGEAENSHRAAIGLPPVENIRDYVFGEPVLLASDPVLCPWAELTDLDLIQTGAWILPDRRPLPAEVTEFLAAGEPPVYVGFGSMAMHSTPGLARIVVDAVRAQGRRVLLAKGWAQLAAIDAQNDCLAVGDISHQALFPQVAAVVHHGGAGTTTAAAMAGVPQVVVPQFADQPLWAGRVAELGIGVAHDGPTPTFDSLSAALKTVLTTETRDRAKEVGSTLRTDGTTVAAKLILES</sequence>
<evidence type="ECO:0000259" key="1">
    <source>
        <dbReference type="Pfam" id="PF03033"/>
    </source>
</evidence>
<dbReference type="RefSeq" id="WP_253755241.1">
    <property type="nucleotide sequence ID" value="NZ_JAMZDZ010000001.1"/>
</dbReference>
<name>A0ABV8LP52_9ACTN</name>
<dbReference type="InterPro" id="IPR002213">
    <property type="entry name" value="UDP_glucos_trans"/>
</dbReference>
<dbReference type="InterPro" id="IPR050426">
    <property type="entry name" value="Glycosyltransferase_28"/>
</dbReference>
<evidence type="ECO:0000313" key="3">
    <source>
        <dbReference type="EMBL" id="MFC4131579.1"/>
    </source>
</evidence>
<proteinExistence type="predicted"/>